<comment type="caution">
    <text evidence="9">The sequence shown here is derived from an EMBL/GenBank/DDBJ whole genome shotgun (WGS) entry which is preliminary data.</text>
</comment>
<evidence type="ECO:0000256" key="7">
    <source>
        <dbReference type="ARBA" id="ARBA00022840"/>
    </source>
</evidence>
<evidence type="ECO:0000256" key="2">
    <source>
        <dbReference type="ARBA" id="ARBA00012323"/>
    </source>
</evidence>
<evidence type="ECO:0000256" key="5">
    <source>
        <dbReference type="ARBA" id="ARBA00022741"/>
    </source>
</evidence>
<sequence>MTGEWFVGVDLGGTTIKLAFINLYGEIQHKWEIPTDKSGQTITVDIAKSIDHKLVEISMPKSTLIGIGMGAPGPVDKVSGIVYKTTNLGWTNYPLKDHLEAETGLPSVIENDANIAALGEMWKGAGDGAKNILMVTLGTGVGGGIIVNGEVVQGETGAGGEIGHICAVPFQGAPCNCGRKGCIETIASATGIVRLAKDKLETEQHTSSLGTLTSLSAKDVFKAANNGDDLGMRVVEEVTTYLGLVLANLASALNPTKIVIGGGVSKAGELLRSKVERVVKHHAFPPCAEDVEVVIASLGNDAGVIGGAWMARNKWLSSTKMS</sequence>
<proteinExistence type="inferred from homology"/>
<dbReference type="Pfam" id="PF00480">
    <property type="entry name" value="ROK"/>
    <property type="match status" value="1"/>
</dbReference>
<protein>
    <recommendedName>
        <fullName evidence="3">Glucokinase</fullName>
        <ecNumber evidence="2">2.7.1.2</ecNumber>
    </recommendedName>
    <alternativeName>
        <fullName evidence="8">Glucose kinase</fullName>
    </alternativeName>
</protein>
<keyword evidence="7" id="KW-0067">ATP-binding</keyword>
<dbReference type="PANTHER" id="PTHR18964">
    <property type="entry name" value="ROK (REPRESSOR, ORF, KINASE) FAMILY"/>
    <property type="match status" value="1"/>
</dbReference>
<dbReference type="AlphaFoldDB" id="A0A2A5IUN6"/>
<dbReference type="GO" id="GO:0005524">
    <property type="term" value="F:ATP binding"/>
    <property type="evidence" value="ECO:0007669"/>
    <property type="project" value="UniProtKB-KW"/>
</dbReference>
<evidence type="ECO:0000256" key="1">
    <source>
        <dbReference type="ARBA" id="ARBA00006479"/>
    </source>
</evidence>
<dbReference type="NCBIfam" id="TIGR00744">
    <property type="entry name" value="ROK_glcA_fam"/>
    <property type="match status" value="1"/>
</dbReference>
<dbReference type="OrthoDB" id="9810372at2"/>
<keyword evidence="4" id="KW-0808">Transferase</keyword>
<evidence type="ECO:0000313" key="9">
    <source>
        <dbReference type="EMBL" id="PCK20836.1"/>
    </source>
</evidence>
<dbReference type="GO" id="GO:0006096">
    <property type="term" value="P:glycolytic process"/>
    <property type="evidence" value="ECO:0007669"/>
    <property type="project" value="InterPro"/>
</dbReference>
<dbReference type="InterPro" id="IPR043129">
    <property type="entry name" value="ATPase_NBD"/>
</dbReference>
<dbReference type="Gene3D" id="3.30.420.40">
    <property type="match status" value="2"/>
</dbReference>
<evidence type="ECO:0000256" key="3">
    <source>
        <dbReference type="ARBA" id="ARBA00014701"/>
    </source>
</evidence>
<organism evidence="9 10">
    <name type="scientific">Bacillus pumilus</name>
    <name type="common">Bacillus mesentericus</name>
    <dbReference type="NCBI Taxonomy" id="1408"/>
    <lineage>
        <taxon>Bacteria</taxon>
        <taxon>Bacillati</taxon>
        <taxon>Bacillota</taxon>
        <taxon>Bacilli</taxon>
        <taxon>Bacillales</taxon>
        <taxon>Bacillaceae</taxon>
        <taxon>Bacillus</taxon>
    </lineage>
</organism>
<dbReference type="SUPFAM" id="SSF53067">
    <property type="entry name" value="Actin-like ATPase domain"/>
    <property type="match status" value="1"/>
</dbReference>
<dbReference type="InterPro" id="IPR049874">
    <property type="entry name" value="ROK_cs"/>
</dbReference>
<keyword evidence="6 9" id="KW-0418">Kinase</keyword>
<evidence type="ECO:0000256" key="8">
    <source>
        <dbReference type="ARBA" id="ARBA00032386"/>
    </source>
</evidence>
<dbReference type="GO" id="GO:0004340">
    <property type="term" value="F:glucokinase activity"/>
    <property type="evidence" value="ECO:0007669"/>
    <property type="project" value="UniProtKB-EC"/>
</dbReference>
<dbReference type="InterPro" id="IPR004654">
    <property type="entry name" value="ROK_glcA"/>
</dbReference>
<gene>
    <name evidence="9" type="ORF">CEY02_11270</name>
</gene>
<dbReference type="GO" id="GO:0005737">
    <property type="term" value="C:cytoplasm"/>
    <property type="evidence" value="ECO:0007669"/>
    <property type="project" value="InterPro"/>
</dbReference>
<dbReference type="EMBL" id="NKHG01000080">
    <property type="protein sequence ID" value="PCK20836.1"/>
    <property type="molecule type" value="Genomic_DNA"/>
</dbReference>
<evidence type="ECO:0000256" key="4">
    <source>
        <dbReference type="ARBA" id="ARBA00022679"/>
    </source>
</evidence>
<accession>A0A2A5IUN6</accession>
<evidence type="ECO:0000313" key="10">
    <source>
        <dbReference type="Proteomes" id="UP000228754"/>
    </source>
</evidence>
<dbReference type="PROSITE" id="PS01125">
    <property type="entry name" value="ROK"/>
    <property type="match status" value="1"/>
</dbReference>
<comment type="similarity">
    <text evidence="1">Belongs to the ROK (NagC/XylR) family.</text>
</comment>
<reference evidence="9 10" key="1">
    <citation type="submission" date="2017-06" db="EMBL/GenBank/DDBJ databases">
        <title>Draft Genome Sequence of Bacillus sp Strain 36R Isolated from saline sediment at Atanasia, Sonora, Mexico.</title>
        <authorList>
            <person name="Sanchez Diaz R."/>
            <person name="Quiroz Macias M.E."/>
            <person name="Ibarra Gamez J.C."/>
            <person name="Enciso Ibarra J."/>
            <person name="Gomez Gil B."/>
            <person name="Galaviz Silva L."/>
        </authorList>
    </citation>
    <scope>NUCLEOTIDE SEQUENCE [LARGE SCALE GENOMIC DNA]</scope>
    <source>
        <strain evidence="9 10">36R_ATNSAL</strain>
    </source>
</reference>
<dbReference type="Proteomes" id="UP000228754">
    <property type="component" value="Unassembled WGS sequence"/>
</dbReference>
<dbReference type="EC" id="2.7.1.2" evidence="2"/>
<name>A0A2A5IUN6_BACPU</name>
<evidence type="ECO:0000256" key="6">
    <source>
        <dbReference type="ARBA" id="ARBA00022777"/>
    </source>
</evidence>
<dbReference type="PANTHER" id="PTHR18964:SF149">
    <property type="entry name" value="BIFUNCTIONAL UDP-N-ACETYLGLUCOSAMINE 2-EPIMERASE_N-ACETYLMANNOSAMINE KINASE"/>
    <property type="match status" value="1"/>
</dbReference>
<keyword evidence="5" id="KW-0547">Nucleotide-binding</keyword>
<dbReference type="InterPro" id="IPR000600">
    <property type="entry name" value="ROK"/>
</dbReference>